<dbReference type="EMBL" id="JBHSPC010000057">
    <property type="protein sequence ID" value="MFC5672365.1"/>
    <property type="molecule type" value="Genomic_DNA"/>
</dbReference>
<protein>
    <submittedName>
        <fullName evidence="2">Uncharacterized protein</fullName>
    </submittedName>
</protein>
<accession>A0ABW0XR04</accession>
<feature type="compositionally biased region" description="Basic and acidic residues" evidence="1">
    <location>
        <begin position="19"/>
        <end position="32"/>
    </location>
</feature>
<evidence type="ECO:0000313" key="2">
    <source>
        <dbReference type="EMBL" id="MFC5672365.1"/>
    </source>
</evidence>
<reference evidence="3" key="1">
    <citation type="journal article" date="2019" name="Int. J. Syst. Evol. Microbiol.">
        <title>The Global Catalogue of Microorganisms (GCM) 10K type strain sequencing project: providing services to taxonomists for standard genome sequencing and annotation.</title>
        <authorList>
            <consortium name="The Broad Institute Genomics Platform"/>
            <consortium name="The Broad Institute Genome Sequencing Center for Infectious Disease"/>
            <person name="Wu L."/>
            <person name="Ma J."/>
        </authorList>
    </citation>
    <scope>NUCLEOTIDE SEQUENCE [LARGE SCALE GENOMIC DNA]</scope>
    <source>
        <strain evidence="3">JCM 13852</strain>
    </source>
</reference>
<proteinExistence type="predicted"/>
<evidence type="ECO:0000313" key="3">
    <source>
        <dbReference type="Proteomes" id="UP001596183"/>
    </source>
</evidence>
<name>A0ABW0XR04_9ACTN</name>
<dbReference type="Proteomes" id="UP001596183">
    <property type="component" value="Unassembled WGS sequence"/>
</dbReference>
<feature type="region of interest" description="Disordered" evidence="1">
    <location>
        <begin position="1"/>
        <end position="35"/>
    </location>
</feature>
<sequence>MRIPGVSTTHDVFDGALEPGRHRVPPDPRTVRGESSLVARTAGAVLTTAVRR</sequence>
<gene>
    <name evidence="2" type="ORF">ACFP2V_20245</name>
</gene>
<dbReference type="RefSeq" id="WP_381214107.1">
    <property type="nucleotide sequence ID" value="NZ_JBHSPC010000057.1"/>
</dbReference>
<comment type="caution">
    <text evidence="2">The sequence shown here is derived from an EMBL/GenBank/DDBJ whole genome shotgun (WGS) entry which is preliminary data.</text>
</comment>
<keyword evidence="3" id="KW-1185">Reference proteome</keyword>
<feature type="compositionally biased region" description="Polar residues" evidence="1">
    <location>
        <begin position="1"/>
        <end position="10"/>
    </location>
</feature>
<organism evidence="2 3">
    <name type="scientific">Streptomyces incanus</name>
    <dbReference type="NCBI Taxonomy" id="887453"/>
    <lineage>
        <taxon>Bacteria</taxon>
        <taxon>Bacillati</taxon>
        <taxon>Actinomycetota</taxon>
        <taxon>Actinomycetes</taxon>
        <taxon>Kitasatosporales</taxon>
        <taxon>Streptomycetaceae</taxon>
        <taxon>Streptomyces</taxon>
    </lineage>
</organism>
<evidence type="ECO:0000256" key="1">
    <source>
        <dbReference type="SAM" id="MobiDB-lite"/>
    </source>
</evidence>